<dbReference type="EMBL" id="ML121536">
    <property type="protein sequence ID" value="RPB25966.1"/>
    <property type="molecule type" value="Genomic_DNA"/>
</dbReference>
<accession>A0A3N4LSW0</accession>
<name>A0A3N4LSW0_9PEZI</name>
<reference evidence="1 2" key="1">
    <citation type="journal article" date="2018" name="Nat. Ecol. Evol.">
        <title>Pezizomycetes genomes reveal the molecular basis of ectomycorrhizal truffle lifestyle.</title>
        <authorList>
            <person name="Murat C."/>
            <person name="Payen T."/>
            <person name="Noel B."/>
            <person name="Kuo A."/>
            <person name="Morin E."/>
            <person name="Chen J."/>
            <person name="Kohler A."/>
            <person name="Krizsan K."/>
            <person name="Balestrini R."/>
            <person name="Da Silva C."/>
            <person name="Montanini B."/>
            <person name="Hainaut M."/>
            <person name="Levati E."/>
            <person name="Barry K.W."/>
            <person name="Belfiori B."/>
            <person name="Cichocki N."/>
            <person name="Clum A."/>
            <person name="Dockter R.B."/>
            <person name="Fauchery L."/>
            <person name="Guy J."/>
            <person name="Iotti M."/>
            <person name="Le Tacon F."/>
            <person name="Lindquist E.A."/>
            <person name="Lipzen A."/>
            <person name="Malagnac F."/>
            <person name="Mello A."/>
            <person name="Molinier V."/>
            <person name="Miyauchi S."/>
            <person name="Poulain J."/>
            <person name="Riccioni C."/>
            <person name="Rubini A."/>
            <person name="Sitrit Y."/>
            <person name="Splivallo R."/>
            <person name="Traeger S."/>
            <person name="Wang M."/>
            <person name="Zifcakova L."/>
            <person name="Wipf D."/>
            <person name="Zambonelli A."/>
            <person name="Paolocci F."/>
            <person name="Nowrousian M."/>
            <person name="Ottonello S."/>
            <person name="Baldrian P."/>
            <person name="Spatafora J.W."/>
            <person name="Henrissat B."/>
            <person name="Nagy L.G."/>
            <person name="Aury J.M."/>
            <person name="Wincker P."/>
            <person name="Grigoriev I.V."/>
            <person name="Bonfante P."/>
            <person name="Martin F.M."/>
        </authorList>
    </citation>
    <scope>NUCLEOTIDE SEQUENCE [LARGE SCALE GENOMIC DNA]</scope>
    <source>
        <strain evidence="1 2">ATCC MYA-4762</strain>
    </source>
</reference>
<protein>
    <submittedName>
        <fullName evidence="1">Uncharacterized protein</fullName>
    </submittedName>
</protein>
<evidence type="ECO:0000313" key="2">
    <source>
        <dbReference type="Proteomes" id="UP000267821"/>
    </source>
</evidence>
<keyword evidence="2" id="KW-1185">Reference proteome</keyword>
<organism evidence="1 2">
    <name type="scientific">Terfezia boudieri ATCC MYA-4762</name>
    <dbReference type="NCBI Taxonomy" id="1051890"/>
    <lineage>
        <taxon>Eukaryota</taxon>
        <taxon>Fungi</taxon>
        <taxon>Dikarya</taxon>
        <taxon>Ascomycota</taxon>
        <taxon>Pezizomycotina</taxon>
        <taxon>Pezizomycetes</taxon>
        <taxon>Pezizales</taxon>
        <taxon>Pezizaceae</taxon>
        <taxon>Terfezia</taxon>
    </lineage>
</organism>
<dbReference type="AlphaFoldDB" id="A0A3N4LSW0"/>
<dbReference type="InParanoid" id="A0A3N4LSW0"/>
<proteinExistence type="predicted"/>
<gene>
    <name evidence="1" type="ORF">L211DRAFT_67443</name>
</gene>
<evidence type="ECO:0000313" key="1">
    <source>
        <dbReference type="EMBL" id="RPB25966.1"/>
    </source>
</evidence>
<sequence length="115" mass="13626">MKMPLSIIAILQAGIPQSMQQPTDSEATSEFCELMNLYLQRYRHSQKLFRSLMTLLHFSFPYSQRPLKVLDTVEAVLQAREGLKHYRATTKVQKQLRDFWPLGRFRLIYFYVVIL</sequence>
<dbReference type="Proteomes" id="UP000267821">
    <property type="component" value="Unassembled WGS sequence"/>
</dbReference>